<name>A0ABV1GQJ8_9FIRM</name>
<organism evidence="1 2">
    <name type="scientific">Lachnospira intestinalis</name>
    <dbReference type="NCBI Taxonomy" id="3133158"/>
    <lineage>
        <taxon>Bacteria</taxon>
        <taxon>Bacillati</taxon>
        <taxon>Bacillota</taxon>
        <taxon>Clostridia</taxon>
        <taxon>Lachnospirales</taxon>
        <taxon>Lachnospiraceae</taxon>
        <taxon>Lachnospira</taxon>
    </lineage>
</organism>
<accession>A0ABV1GQJ8</accession>
<reference evidence="1 2" key="1">
    <citation type="submission" date="2024-03" db="EMBL/GenBank/DDBJ databases">
        <title>Human intestinal bacterial collection.</title>
        <authorList>
            <person name="Pauvert C."/>
            <person name="Hitch T.C.A."/>
            <person name="Clavel T."/>
        </authorList>
    </citation>
    <scope>NUCLEOTIDE SEQUENCE [LARGE SCALE GENOMIC DNA]</scope>
    <source>
        <strain evidence="1 2">CLA-JM-H10</strain>
    </source>
</reference>
<protein>
    <submittedName>
        <fullName evidence="1">Uncharacterized protein</fullName>
    </submittedName>
</protein>
<gene>
    <name evidence="1" type="ORF">WMO38_11250</name>
</gene>
<proteinExistence type="predicted"/>
<keyword evidence="2" id="KW-1185">Reference proteome</keyword>
<sequence>MTDTASKAGCTIGQYIDISLYKYMTVNGVTDDGVQLHSTADKVKIFVQIPENLINKDSKVKRTYYIIRYHDGKAEIIEGTYDEKTQTFTFETDKFSDYAIAYNDAKKEDATGTNNAVKTTKSV</sequence>
<evidence type="ECO:0000313" key="2">
    <source>
        <dbReference type="Proteomes" id="UP001480973"/>
    </source>
</evidence>
<dbReference type="Proteomes" id="UP001480973">
    <property type="component" value="Unassembled WGS sequence"/>
</dbReference>
<dbReference type="EMBL" id="JBBMES010000013">
    <property type="protein sequence ID" value="MEQ2535693.1"/>
    <property type="molecule type" value="Genomic_DNA"/>
</dbReference>
<evidence type="ECO:0000313" key="1">
    <source>
        <dbReference type="EMBL" id="MEQ2535693.1"/>
    </source>
</evidence>
<comment type="caution">
    <text evidence="1">The sequence shown here is derived from an EMBL/GenBank/DDBJ whole genome shotgun (WGS) entry which is preliminary data.</text>
</comment>